<dbReference type="OrthoDB" id="9808166at2"/>
<reference evidence="5 6" key="1">
    <citation type="journal article" date="2009" name="Genome Res.">
        <title>Complete genome of the cellulolytic thermophile Acidothermus cellulolyticus 11B provides insights into its ecophysiological and evolutionary adaptations.</title>
        <authorList>
            <person name="Barabote R.D."/>
            <person name="Xie G."/>
            <person name="Leu D.H."/>
            <person name="Normand P."/>
            <person name="Necsulea A."/>
            <person name="Daubin V."/>
            <person name="Medigue C."/>
            <person name="Adney W.S."/>
            <person name="Xu X.C."/>
            <person name="Lapidus A."/>
            <person name="Parales R.E."/>
            <person name="Detter C."/>
            <person name="Pujic P."/>
            <person name="Bruce D."/>
            <person name="Lavire C."/>
            <person name="Challacombe J.F."/>
            <person name="Brettin T.S."/>
            <person name="Berry A.M."/>
        </authorList>
    </citation>
    <scope>NUCLEOTIDE SEQUENCE [LARGE SCALE GENOMIC DNA]</scope>
    <source>
        <strain evidence="6">ATCC 43068 / DSM 8971 / 11B</strain>
    </source>
</reference>
<organism evidence="5 6">
    <name type="scientific">Acidothermus cellulolyticus (strain ATCC 43068 / DSM 8971 / 11B)</name>
    <dbReference type="NCBI Taxonomy" id="351607"/>
    <lineage>
        <taxon>Bacteria</taxon>
        <taxon>Bacillati</taxon>
        <taxon>Actinomycetota</taxon>
        <taxon>Actinomycetes</taxon>
        <taxon>Acidothermales</taxon>
        <taxon>Acidothermaceae</taxon>
        <taxon>Acidothermus</taxon>
    </lineage>
</organism>
<dbReference type="KEGG" id="ace:Acel_0735"/>
<dbReference type="AlphaFoldDB" id="A0LSU8"/>
<dbReference type="InterPro" id="IPR027417">
    <property type="entry name" value="P-loop_NTPase"/>
</dbReference>
<dbReference type="GO" id="GO:0006298">
    <property type="term" value="P:mismatch repair"/>
    <property type="evidence" value="ECO:0007669"/>
    <property type="project" value="InterPro"/>
</dbReference>
<sequence length="496" mass="55558">MKVFLMHPEQDFDPQAQLPEHADDLIRDLELETLLAAMAGGDDYLLTVARAGVLHPLADPAVIRYRQEILADCLRHPDALRALYHLAAEAVAAEKKIWRTFWKSPDIILHRALEVMGVFLGYIRRLRTLTDTYAEMFSAPGLQRFMRMVGEELSDEYLQRVENHLAELSFRRGVLLSARLGRGNKGEDYTLHRYTERSLLQRIASGERRAAGYTFRIPDRDEAGHRALSELRGRGLNVVADALARSADHVLSFFAALRAELGFYLGCVQLAERLASLGCRWSFPDVHQPSARRFHARHLYDVCLALTIGGPVVGNDVDADGKLLVLVTGPNQGGKSTFLRSVGLAQLLMQAGMFVPADALDASVAGGIFTHFKREEDPALRGGKLEEELARMSAIADRVHTGSVVLCNESFSATNEREGSEIAQQVIDAFMDCGVRVFFVTHLYDLARRYSERQDRRVLFLRAERLPDGRRTFRMIVGAPEPTSHAADSYRRIFGL</sequence>
<dbReference type="Pfam" id="PF00488">
    <property type="entry name" value="MutS_V"/>
    <property type="match status" value="1"/>
</dbReference>
<dbReference type="HOGENOM" id="CLU_036487_1_0_11"/>
<dbReference type="SMART" id="SM00534">
    <property type="entry name" value="MUTSac"/>
    <property type="match status" value="1"/>
</dbReference>
<dbReference type="GO" id="GO:0140664">
    <property type="term" value="F:ATP-dependent DNA damage sensor activity"/>
    <property type="evidence" value="ECO:0007669"/>
    <property type="project" value="InterPro"/>
</dbReference>
<dbReference type="STRING" id="351607.Acel_0735"/>
<dbReference type="eggNOG" id="COG0249">
    <property type="taxonomic scope" value="Bacteria"/>
</dbReference>
<dbReference type="InterPro" id="IPR000432">
    <property type="entry name" value="DNA_mismatch_repair_MutS_C"/>
</dbReference>
<dbReference type="SUPFAM" id="SSF52540">
    <property type="entry name" value="P-loop containing nucleoside triphosphate hydrolases"/>
    <property type="match status" value="1"/>
</dbReference>
<dbReference type="Proteomes" id="UP000008221">
    <property type="component" value="Chromosome"/>
</dbReference>
<protein>
    <submittedName>
        <fullName evidence="5">DNA mismatch repair protein MutS domain protein</fullName>
    </submittedName>
</protein>
<dbReference type="InterPro" id="IPR045076">
    <property type="entry name" value="MutS"/>
</dbReference>
<dbReference type="GO" id="GO:0005829">
    <property type="term" value="C:cytosol"/>
    <property type="evidence" value="ECO:0007669"/>
    <property type="project" value="TreeGrafter"/>
</dbReference>
<evidence type="ECO:0000256" key="2">
    <source>
        <dbReference type="ARBA" id="ARBA00022840"/>
    </source>
</evidence>
<evidence type="ECO:0000313" key="5">
    <source>
        <dbReference type="EMBL" id="ABK52508.1"/>
    </source>
</evidence>
<keyword evidence="3" id="KW-0238">DNA-binding</keyword>
<dbReference type="PANTHER" id="PTHR11361:SF34">
    <property type="entry name" value="DNA MISMATCH REPAIR PROTEIN MSH1, MITOCHONDRIAL"/>
    <property type="match status" value="1"/>
</dbReference>
<dbReference type="Gene3D" id="3.40.50.300">
    <property type="entry name" value="P-loop containing nucleotide triphosphate hydrolases"/>
    <property type="match status" value="1"/>
</dbReference>
<dbReference type="InParanoid" id="A0LSU8"/>
<evidence type="ECO:0000259" key="4">
    <source>
        <dbReference type="SMART" id="SM00534"/>
    </source>
</evidence>
<evidence type="ECO:0000313" key="6">
    <source>
        <dbReference type="Proteomes" id="UP000008221"/>
    </source>
</evidence>
<accession>A0LSU8</accession>
<proteinExistence type="predicted"/>
<dbReference type="GO" id="GO:0005524">
    <property type="term" value="F:ATP binding"/>
    <property type="evidence" value="ECO:0007669"/>
    <property type="project" value="UniProtKB-KW"/>
</dbReference>
<keyword evidence="1" id="KW-0547">Nucleotide-binding</keyword>
<evidence type="ECO:0000256" key="3">
    <source>
        <dbReference type="ARBA" id="ARBA00023125"/>
    </source>
</evidence>
<keyword evidence="6" id="KW-1185">Reference proteome</keyword>
<dbReference type="RefSeq" id="WP_011719571.1">
    <property type="nucleotide sequence ID" value="NC_008578.1"/>
</dbReference>
<feature type="domain" description="DNA mismatch repair proteins mutS family" evidence="4">
    <location>
        <begin position="322"/>
        <end position="495"/>
    </location>
</feature>
<dbReference type="GO" id="GO:0030983">
    <property type="term" value="F:mismatched DNA binding"/>
    <property type="evidence" value="ECO:0007669"/>
    <property type="project" value="InterPro"/>
</dbReference>
<gene>
    <name evidence="5" type="ordered locus">Acel_0735</name>
</gene>
<evidence type="ECO:0000256" key="1">
    <source>
        <dbReference type="ARBA" id="ARBA00022741"/>
    </source>
</evidence>
<name>A0LSU8_ACIC1</name>
<dbReference type="PANTHER" id="PTHR11361">
    <property type="entry name" value="DNA MISMATCH REPAIR PROTEIN MUTS FAMILY MEMBER"/>
    <property type="match status" value="1"/>
</dbReference>
<keyword evidence="2" id="KW-0067">ATP-binding</keyword>
<dbReference type="EMBL" id="CP000481">
    <property type="protein sequence ID" value="ABK52508.1"/>
    <property type="molecule type" value="Genomic_DNA"/>
</dbReference>